<dbReference type="AlphaFoldDB" id="A0A377TPG6"/>
<evidence type="ECO:0000313" key="1">
    <source>
        <dbReference type="EMBL" id="STS81583.1"/>
    </source>
</evidence>
<dbReference type="InterPro" id="IPR019960">
    <property type="entry name" value="T1SS_VCA0849"/>
</dbReference>
<dbReference type="NCBIfam" id="TIGR03661">
    <property type="entry name" value="T1SS_VCA0849"/>
    <property type="match status" value="1"/>
</dbReference>
<dbReference type="EMBL" id="UGKQ01000007">
    <property type="protein sequence ID" value="STS81583.1"/>
    <property type="molecule type" value="Genomic_DNA"/>
</dbReference>
<reference evidence="1 2" key="1">
    <citation type="submission" date="2018-06" db="EMBL/GenBank/DDBJ databases">
        <authorList>
            <consortium name="Pathogen Informatics"/>
            <person name="Doyle S."/>
        </authorList>
    </citation>
    <scope>NUCLEOTIDE SEQUENCE [LARGE SCALE GENOMIC DNA]</scope>
    <source>
        <strain evidence="1 2">NCTC9140</strain>
    </source>
</reference>
<name>A0A377TPG6_KLEPN</name>
<accession>A0A377TPG6</accession>
<dbReference type="Proteomes" id="UP000254938">
    <property type="component" value="Unassembled WGS sequence"/>
</dbReference>
<protein>
    <submittedName>
        <fullName evidence="1">SD repeat-containing cell surface protein</fullName>
    </submittedName>
</protein>
<dbReference type="SUPFAM" id="SSF51120">
    <property type="entry name" value="beta-Roll"/>
    <property type="match status" value="1"/>
</dbReference>
<proteinExistence type="predicted"/>
<gene>
    <name evidence="1" type="ORF">NCTC9140_03322</name>
</gene>
<sequence>MGVGADTLVYNLLADDNTGGNGSDIWSDFSVAQGDHIDVSALLVGWNGSSDTLGNYITLSYVGGNTVVSIDRDGTGGNTHQPATLITLQGVHINSLDELIDTNNSN</sequence>
<evidence type="ECO:0000313" key="2">
    <source>
        <dbReference type="Proteomes" id="UP000254938"/>
    </source>
</evidence>
<organism evidence="1 2">
    <name type="scientific">Klebsiella pneumoniae</name>
    <dbReference type="NCBI Taxonomy" id="573"/>
    <lineage>
        <taxon>Bacteria</taxon>
        <taxon>Pseudomonadati</taxon>
        <taxon>Pseudomonadota</taxon>
        <taxon>Gammaproteobacteria</taxon>
        <taxon>Enterobacterales</taxon>
        <taxon>Enterobacteriaceae</taxon>
        <taxon>Klebsiella/Raoultella group</taxon>
        <taxon>Klebsiella</taxon>
        <taxon>Klebsiella pneumoniae complex</taxon>
    </lineage>
</organism>
<dbReference type="InterPro" id="IPR011049">
    <property type="entry name" value="Serralysin-like_metalloprot_C"/>
</dbReference>